<protein>
    <submittedName>
        <fullName evidence="4">Flavodoxin family protein</fullName>
    </submittedName>
</protein>
<dbReference type="InterPro" id="IPR051796">
    <property type="entry name" value="ISF_SsuE-like"/>
</dbReference>
<gene>
    <name evidence="4" type="ORF">GMD78_05415</name>
</gene>
<evidence type="ECO:0000256" key="2">
    <source>
        <dbReference type="ARBA" id="ARBA00022643"/>
    </source>
</evidence>
<dbReference type="EMBL" id="WOCA01000003">
    <property type="protein sequence ID" value="MUK87837.1"/>
    <property type="molecule type" value="Genomic_DNA"/>
</dbReference>
<proteinExistence type="predicted"/>
<keyword evidence="2" id="KW-0288">FMN</keyword>
<dbReference type="AlphaFoldDB" id="A0A6N8FIH0"/>
<keyword evidence="1" id="KW-0285">Flavoprotein</keyword>
<dbReference type="Gene3D" id="3.40.50.360">
    <property type="match status" value="1"/>
</dbReference>
<evidence type="ECO:0000313" key="4">
    <source>
        <dbReference type="EMBL" id="MUK87837.1"/>
    </source>
</evidence>
<dbReference type="PANTHER" id="PTHR43278:SF4">
    <property type="entry name" value="NAD(P)H-DEPENDENT FMN-CONTAINING OXIDOREDUCTASE YWQN-RELATED"/>
    <property type="match status" value="1"/>
</dbReference>
<dbReference type="PANTHER" id="PTHR43278">
    <property type="entry name" value="NAD(P)H-DEPENDENT FMN-CONTAINING OXIDOREDUCTASE YWQN-RELATED"/>
    <property type="match status" value="1"/>
</dbReference>
<feature type="domain" description="Flavodoxin-like fold" evidence="3">
    <location>
        <begin position="23"/>
        <end position="157"/>
    </location>
</feature>
<dbReference type="Pfam" id="PF02525">
    <property type="entry name" value="Flavodoxin_2"/>
    <property type="match status" value="1"/>
</dbReference>
<dbReference type="Proteomes" id="UP000469125">
    <property type="component" value="Unassembled WGS sequence"/>
</dbReference>
<evidence type="ECO:0000256" key="1">
    <source>
        <dbReference type="ARBA" id="ARBA00022630"/>
    </source>
</evidence>
<sequence>MSIMALLGSSRRNGNTEYLVNKALQDIDHKTIYLLENEIKPIVDKRHANENFSDVNDDYERLFLEFLKHDTLFFVTPLYWFGMSGQLKNFIDRWSQYLRDNRFDFKEEMKKKKAYVIVVGNNPDPKISALPLIQQFDYIFNYVGIEFVDYIIGKANKPNEILKDSSALKKANLWNEKLKSSTVK</sequence>
<dbReference type="InterPro" id="IPR029039">
    <property type="entry name" value="Flavoprotein-like_sf"/>
</dbReference>
<comment type="caution">
    <text evidence="4">The sequence shown here is derived from an EMBL/GenBank/DDBJ whole genome shotgun (WGS) entry which is preliminary data.</text>
</comment>
<accession>A0A6N8FIH0</accession>
<organism evidence="4 5">
    <name type="scientific">Ornithinibacillus caprae</name>
    <dbReference type="NCBI Taxonomy" id="2678566"/>
    <lineage>
        <taxon>Bacteria</taxon>
        <taxon>Bacillati</taxon>
        <taxon>Bacillota</taxon>
        <taxon>Bacilli</taxon>
        <taxon>Bacillales</taxon>
        <taxon>Bacillaceae</taxon>
        <taxon>Ornithinibacillus</taxon>
    </lineage>
</organism>
<keyword evidence="5" id="KW-1185">Reference proteome</keyword>
<name>A0A6N8FIH0_9BACI</name>
<dbReference type="InterPro" id="IPR003680">
    <property type="entry name" value="Flavodoxin_fold"/>
</dbReference>
<reference evidence="4 5" key="1">
    <citation type="submission" date="2019-11" db="EMBL/GenBank/DDBJ databases">
        <authorList>
            <person name="Li X."/>
        </authorList>
    </citation>
    <scope>NUCLEOTIDE SEQUENCE [LARGE SCALE GENOMIC DNA]</scope>
    <source>
        <strain evidence="4 5">L9</strain>
    </source>
</reference>
<evidence type="ECO:0000259" key="3">
    <source>
        <dbReference type="Pfam" id="PF02525"/>
    </source>
</evidence>
<dbReference type="SUPFAM" id="SSF52218">
    <property type="entry name" value="Flavoproteins"/>
    <property type="match status" value="1"/>
</dbReference>
<evidence type="ECO:0000313" key="5">
    <source>
        <dbReference type="Proteomes" id="UP000469125"/>
    </source>
</evidence>